<comment type="similarity">
    <text evidence="1">Belongs to the bacterial sugar transferase family.</text>
</comment>
<feature type="compositionally biased region" description="Basic and acidic residues" evidence="2">
    <location>
        <begin position="10"/>
        <end position="21"/>
    </location>
</feature>
<dbReference type="Proteomes" id="UP000319771">
    <property type="component" value="Unassembled WGS sequence"/>
</dbReference>
<dbReference type="InterPro" id="IPR003362">
    <property type="entry name" value="Bact_transf"/>
</dbReference>
<gene>
    <name evidence="5" type="ORF">E6K81_06775</name>
</gene>
<keyword evidence="5" id="KW-0808">Transferase</keyword>
<evidence type="ECO:0000256" key="3">
    <source>
        <dbReference type="SAM" id="Phobius"/>
    </source>
</evidence>
<dbReference type="EMBL" id="VBPB01000098">
    <property type="protein sequence ID" value="TMQ72664.1"/>
    <property type="molecule type" value="Genomic_DNA"/>
</dbReference>
<organism evidence="5 6">
    <name type="scientific">Eiseniibacteriota bacterium</name>
    <dbReference type="NCBI Taxonomy" id="2212470"/>
    <lineage>
        <taxon>Bacteria</taxon>
        <taxon>Candidatus Eiseniibacteriota</taxon>
    </lineage>
</organism>
<feature type="region of interest" description="Disordered" evidence="2">
    <location>
        <begin position="1"/>
        <end position="26"/>
    </location>
</feature>
<dbReference type="AlphaFoldDB" id="A0A538U9W3"/>
<name>A0A538U9W3_UNCEI</name>
<dbReference type="PANTHER" id="PTHR30576">
    <property type="entry name" value="COLANIC BIOSYNTHESIS UDP-GLUCOSE LIPID CARRIER TRANSFERASE"/>
    <property type="match status" value="1"/>
</dbReference>
<dbReference type="GO" id="GO:0016780">
    <property type="term" value="F:phosphotransferase activity, for other substituted phosphate groups"/>
    <property type="evidence" value="ECO:0007669"/>
    <property type="project" value="TreeGrafter"/>
</dbReference>
<evidence type="ECO:0000313" key="6">
    <source>
        <dbReference type="Proteomes" id="UP000319771"/>
    </source>
</evidence>
<evidence type="ECO:0000256" key="2">
    <source>
        <dbReference type="SAM" id="MobiDB-lite"/>
    </source>
</evidence>
<evidence type="ECO:0000259" key="4">
    <source>
        <dbReference type="Pfam" id="PF02397"/>
    </source>
</evidence>
<evidence type="ECO:0000256" key="1">
    <source>
        <dbReference type="ARBA" id="ARBA00006464"/>
    </source>
</evidence>
<evidence type="ECO:0000313" key="5">
    <source>
        <dbReference type="EMBL" id="TMQ72664.1"/>
    </source>
</evidence>
<reference evidence="5 6" key="1">
    <citation type="journal article" date="2019" name="Nat. Microbiol.">
        <title>Mediterranean grassland soil C-N compound turnover is dependent on rainfall and depth, and is mediated by genomically divergent microorganisms.</title>
        <authorList>
            <person name="Diamond S."/>
            <person name="Andeer P.F."/>
            <person name="Li Z."/>
            <person name="Crits-Christoph A."/>
            <person name="Burstein D."/>
            <person name="Anantharaman K."/>
            <person name="Lane K.R."/>
            <person name="Thomas B.C."/>
            <person name="Pan C."/>
            <person name="Northen T.R."/>
            <person name="Banfield J.F."/>
        </authorList>
    </citation>
    <scope>NUCLEOTIDE SEQUENCE [LARGE SCALE GENOMIC DNA]</scope>
    <source>
        <strain evidence="5">WS_11</strain>
    </source>
</reference>
<comment type="caution">
    <text evidence="5">The sequence shown here is derived from an EMBL/GenBank/DDBJ whole genome shotgun (WGS) entry which is preliminary data.</text>
</comment>
<keyword evidence="3" id="KW-0472">Membrane</keyword>
<feature type="domain" description="Bacterial sugar transferase" evidence="4">
    <location>
        <begin position="37"/>
        <end position="214"/>
    </location>
</feature>
<dbReference type="PANTHER" id="PTHR30576:SF10">
    <property type="entry name" value="SLL5057 PROTEIN"/>
    <property type="match status" value="1"/>
</dbReference>
<keyword evidence="3" id="KW-0812">Transmembrane</keyword>
<feature type="transmembrane region" description="Helical" evidence="3">
    <location>
        <begin position="42"/>
        <end position="65"/>
    </location>
</feature>
<proteinExistence type="inferred from homology"/>
<accession>A0A538U9W3</accession>
<protein>
    <submittedName>
        <fullName evidence="5">Sugar transferase</fullName>
    </submittedName>
</protein>
<sequence length="220" mass="23980">MSASQTTPRLPERAASGREAPRVPPAPAPGGLYGAVKRLLDVLAALVLLALLSPLLLVAAIAIRLDSPGPVLFRQRRIGRASGEFTIVKFRTMRTGTPDLASHLMGPASDRVTRVGRVLRRSSVDELPQLLNILLGQMTLVGPRPALYNQYDLIGMRQAAGVDALRPGVTGWAQIHGRDDIPLETKVGYDRHYLEHCSLGFDLWILVRTTVTLFSSRGVY</sequence>
<keyword evidence="3" id="KW-1133">Transmembrane helix</keyword>
<dbReference type="Pfam" id="PF02397">
    <property type="entry name" value="Bac_transf"/>
    <property type="match status" value="1"/>
</dbReference>